<evidence type="ECO:0000313" key="3">
    <source>
        <dbReference type="Proteomes" id="UP001602013"/>
    </source>
</evidence>
<accession>A0ABW6SQG4</accession>
<keyword evidence="1" id="KW-0472">Membrane</keyword>
<evidence type="ECO:0000313" key="2">
    <source>
        <dbReference type="EMBL" id="MFF3667216.1"/>
    </source>
</evidence>
<comment type="caution">
    <text evidence="2">The sequence shown here is derived from an EMBL/GenBank/DDBJ whole genome shotgun (WGS) entry which is preliminary data.</text>
</comment>
<dbReference type="Proteomes" id="UP001602013">
    <property type="component" value="Unassembled WGS sequence"/>
</dbReference>
<evidence type="ECO:0000256" key="1">
    <source>
        <dbReference type="SAM" id="Phobius"/>
    </source>
</evidence>
<keyword evidence="1" id="KW-0812">Transmembrane</keyword>
<keyword evidence="1" id="KW-1133">Transmembrane helix</keyword>
<gene>
    <name evidence="2" type="ORF">ACFYXI_16590</name>
</gene>
<keyword evidence="3" id="KW-1185">Reference proteome</keyword>
<name>A0ABW6SQG4_9ACTN</name>
<sequence length="52" mass="5792">MLTLVLLLLLLAGFICLVLAIFNDRLRMQLVAAGFACWILTELIKFISANLV</sequence>
<proteinExistence type="predicted"/>
<reference evidence="2 3" key="1">
    <citation type="submission" date="2024-10" db="EMBL/GenBank/DDBJ databases">
        <title>The Natural Products Discovery Center: Release of the First 8490 Sequenced Strains for Exploring Actinobacteria Biosynthetic Diversity.</title>
        <authorList>
            <person name="Kalkreuter E."/>
            <person name="Kautsar S.A."/>
            <person name="Yang D."/>
            <person name="Bader C.D."/>
            <person name="Teijaro C.N."/>
            <person name="Fluegel L."/>
            <person name="Davis C.M."/>
            <person name="Simpson J.R."/>
            <person name="Lauterbach L."/>
            <person name="Steele A.D."/>
            <person name="Gui C."/>
            <person name="Meng S."/>
            <person name="Li G."/>
            <person name="Viehrig K."/>
            <person name="Ye F."/>
            <person name="Su P."/>
            <person name="Kiefer A.F."/>
            <person name="Nichols A."/>
            <person name="Cepeda A.J."/>
            <person name="Yan W."/>
            <person name="Fan B."/>
            <person name="Jiang Y."/>
            <person name="Adhikari A."/>
            <person name="Zheng C.-J."/>
            <person name="Schuster L."/>
            <person name="Cowan T.M."/>
            <person name="Smanski M.J."/>
            <person name="Chevrette M.G."/>
            <person name="De Carvalho L.P.S."/>
            <person name="Shen B."/>
        </authorList>
    </citation>
    <scope>NUCLEOTIDE SEQUENCE [LARGE SCALE GENOMIC DNA]</scope>
    <source>
        <strain evidence="2 3">NPDC002173</strain>
    </source>
</reference>
<dbReference type="RefSeq" id="WP_387412098.1">
    <property type="nucleotide sequence ID" value="NZ_CP191998.1"/>
</dbReference>
<organism evidence="2 3">
    <name type="scientific">Microtetraspora malaysiensis</name>
    <dbReference type="NCBI Taxonomy" id="161358"/>
    <lineage>
        <taxon>Bacteria</taxon>
        <taxon>Bacillati</taxon>
        <taxon>Actinomycetota</taxon>
        <taxon>Actinomycetes</taxon>
        <taxon>Streptosporangiales</taxon>
        <taxon>Streptosporangiaceae</taxon>
        <taxon>Microtetraspora</taxon>
    </lineage>
</organism>
<dbReference type="EMBL" id="JBIASD010000009">
    <property type="protein sequence ID" value="MFF3667216.1"/>
    <property type="molecule type" value="Genomic_DNA"/>
</dbReference>
<protein>
    <submittedName>
        <fullName evidence="2">Uncharacterized protein</fullName>
    </submittedName>
</protein>
<feature type="transmembrane region" description="Helical" evidence="1">
    <location>
        <begin position="30"/>
        <end position="48"/>
    </location>
</feature>